<sequence>MIIMMIFPLSVVLLGTLDYTHAAEFEPRNQIADTCSRKLGDYINKRCSNLQTKLLTFSGCSYTCQGKNSQGLNATFNHFLMDGLPCGECKALRKKPVNLVVYVYQMLDDSVTIKVECCNGVCTPVEFGFQNPLTLESCAKRKGRS</sequence>
<proteinExistence type="evidence at transcript level"/>
<name>A0A0K8RJ76_IXORI</name>
<reference evidence="7" key="1">
    <citation type="submission" date="2012-12" db="EMBL/GenBank/DDBJ databases">
        <title>Identification and characterization of a phenylalanine ammonia-lyase gene family in Isatis indigotica Fort.</title>
        <authorList>
            <person name="Liu Q."/>
            <person name="Chen J."/>
            <person name="Zhou X."/>
            <person name="Di P."/>
            <person name="Xiao Y."/>
            <person name="Xuan H."/>
            <person name="Zhang L."/>
            <person name="Chen W."/>
        </authorList>
    </citation>
    <scope>NUCLEOTIDE SEQUENCE</scope>
    <source>
        <tissue evidence="7">Salivary gland</tissue>
    </source>
</reference>
<evidence type="ECO:0000256" key="2">
    <source>
        <dbReference type="ARBA" id="ARBA00022525"/>
    </source>
</evidence>
<dbReference type="Pfam" id="PF12115">
    <property type="entry name" value="Salp15"/>
    <property type="match status" value="1"/>
</dbReference>
<dbReference type="InterPro" id="IPR021971">
    <property type="entry name" value="Salp15"/>
</dbReference>
<feature type="signal peptide" evidence="6">
    <location>
        <begin position="1"/>
        <end position="22"/>
    </location>
</feature>
<evidence type="ECO:0000256" key="6">
    <source>
        <dbReference type="SAM" id="SignalP"/>
    </source>
</evidence>
<organism evidence="7">
    <name type="scientific">Ixodes ricinus</name>
    <name type="common">Common tick</name>
    <name type="synonym">Acarus ricinus</name>
    <dbReference type="NCBI Taxonomy" id="34613"/>
    <lineage>
        <taxon>Eukaryota</taxon>
        <taxon>Metazoa</taxon>
        <taxon>Ecdysozoa</taxon>
        <taxon>Arthropoda</taxon>
        <taxon>Chelicerata</taxon>
        <taxon>Arachnida</taxon>
        <taxon>Acari</taxon>
        <taxon>Parasitiformes</taxon>
        <taxon>Ixodida</taxon>
        <taxon>Ixodoidea</taxon>
        <taxon>Ixodidae</taxon>
        <taxon>Ixodinae</taxon>
        <taxon>Ixodes</taxon>
    </lineage>
</organism>
<accession>A0A0K8RJ76</accession>
<keyword evidence="4" id="KW-0325">Glycoprotein</keyword>
<comment type="subcellular location">
    <subcellularLocation>
        <location evidence="1">Secreted</location>
    </subcellularLocation>
</comment>
<evidence type="ECO:0000313" key="7">
    <source>
        <dbReference type="EMBL" id="JAA70599.1"/>
    </source>
</evidence>
<protein>
    <submittedName>
        <fullName evidence="7">Putative ixostatin</fullName>
    </submittedName>
</protein>
<evidence type="ECO:0000256" key="4">
    <source>
        <dbReference type="ARBA" id="ARBA00023180"/>
    </source>
</evidence>
<dbReference type="GO" id="GO:0005576">
    <property type="term" value="C:extracellular region"/>
    <property type="evidence" value="ECO:0007669"/>
    <property type="project" value="UniProtKB-SubCell"/>
</dbReference>
<evidence type="ECO:0000256" key="1">
    <source>
        <dbReference type="ARBA" id="ARBA00004613"/>
    </source>
</evidence>
<evidence type="ECO:0000256" key="5">
    <source>
        <dbReference type="ARBA" id="ARBA00034321"/>
    </source>
</evidence>
<keyword evidence="2" id="KW-0964">Secreted</keyword>
<keyword evidence="3 6" id="KW-0732">Signal</keyword>
<comment type="similarity">
    <text evidence="5">Belongs to the salp15 family.</text>
</comment>
<dbReference type="EMBL" id="GADI01003209">
    <property type="protein sequence ID" value="JAA70599.1"/>
    <property type="molecule type" value="mRNA"/>
</dbReference>
<dbReference type="AlphaFoldDB" id="A0A0K8RJ76"/>
<feature type="chain" id="PRO_5005517898" evidence="6">
    <location>
        <begin position="23"/>
        <end position="145"/>
    </location>
</feature>
<evidence type="ECO:0000256" key="3">
    <source>
        <dbReference type="ARBA" id="ARBA00022729"/>
    </source>
</evidence>